<dbReference type="AlphaFoldDB" id="A0A5A7N8Z5"/>
<evidence type="ECO:0000313" key="2">
    <source>
        <dbReference type="Proteomes" id="UP000324996"/>
    </source>
</evidence>
<comment type="caution">
    <text evidence="1">The sequence shown here is derived from an EMBL/GenBank/DDBJ whole genome shotgun (WGS) entry which is preliminary data.</text>
</comment>
<dbReference type="Proteomes" id="UP000324996">
    <property type="component" value="Unassembled WGS sequence"/>
</dbReference>
<sequence>MPESGLGVVALWNSMSDRGWSIMPTLFDAHLRLEDKDWLRLTCPDPFLRRSACPLNGD</sequence>
<dbReference type="EMBL" id="BKCN01000008">
    <property type="protein sequence ID" value="GER04095.1"/>
    <property type="molecule type" value="Genomic_DNA"/>
</dbReference>
<accession>A0A5A7N8Z5</accession>
<evidence type="ECO:0000313" key="1">
    <source>
        <dbReference type="EMBL" id="GER04095.1"/>
    </source>
</evidence>
<organism evidence="1 2">
    <name type="scientific">Iodidimonas nitroreducens</name>
    <dbReference type="NCBI Taxonomy" id="1236968"/>
    <lineage>
        <taxon>Bacteria</taxon>
        <taxon>Pseudomonadati</taxon>
        <taxon>Pseudomonadota</taxon>
        <taxon>Alphaproteobacteria</taxon>
        <taxon>Iodidimonadales</taxon>
        <taxon>Iodidimonadaceae</taxon>
        <taxon>Iodidimonas</taxon>
    </lineage>
</organism>
<reference evidence="1 2" key="1">
    <citation type="submission" date="2019-09" db="EMBL/GenBank/DDBJ databases">
        <title>NBRP : Genome information of microbial organism related human and environment.</title>
        <authorList>
            <person name="Hattori M."/>
            <person name="Oshima K."/>
            <person name="Inaba H."/>
            <person name="Suda W."/>
            <person name="Sakamoto M."/>
            <person name="Iino T."/>
            <person name="Kitahara M."/>
            <person name="Oshida Y."/>
            <person name="Iida T."/>
            <person name="Kudo T."/>
            <person name="Itoh T."/>
            <person name="Ohkuma M."/>
        </authorList>
    </citation>
    <scope>NUCLEOTIDE SEQUENCE [LARGE SCALE GENOMIC DNA]</scope>
    <source>
        <strain evidence="1 2">Q-1</strain>
    </source>
</reference>
<protein>
    <submittedName>
        <fullName evidence="1">Uncharacterized protein</fullName>
    </submittedName>
</protein>
<proteinExistence type="predicted"/>
<gene>
    <name evidence="1" type="ORF">JCM17846_17770</name>
</gene>
<name>A0A5A7N8Z5_9PROT</name>
<keyword evidence="2" id="KW-1185">Reference proteome</keyword>